<evidence type="ECO:0000256" key="6">
    <source>
        <dbReference type="ARBA" id="ARBA00022679"/>
    </source>
</evidence>
<dbReference type="SUPFAM" id="SSF53649">
    <property type="entry name" value="Alkaline phosphatase-like"/>
    <property type="match status" value="1"/>
</dbReference>
<comment type="similarity">
    <text evidence="3 12">Belongs to the PIGG/PIGN/PIGO family. PIGN subfamily.</text>
</comment>
<comment type="caution">
    <text evidence="14">The sequence shown here is derived from an EMBL/GenBank/DDBJ whole genome shotgun (WGS) entry which is preliminary data.</text>
</comment>
<feature type="transmembrane region" description="Helical" evidence="12">
    <location>
        <begin position="791"/>
        <end position="811"/>
    </location>
</feature>
<dbReference type="Pfam" id="PF01663">
    <property type="entry name" value="Phosphodiest"/>
    <property type="match status" value="1"/>
</dbReference>
<evidence type="ECO:0000256" key="12">
    <source>
        <dbReference type="RuleBase" id="RU367138"/>
    </source>
</evidence>
<comment type="pathway">
    <text evidence="2 12">Glycolipid biosynthesis; glycosylphosphatidylinositol-anchor biosynthesis.</text>
</comment>
<feature type="transmembrane region" description="Helical" evidence="12">
    <location>
        <begin position="728"/>
        <end position="757"/>
    </location>
</feature>
<feature type="transmembrane region" description="Helical" evidence="12">
    <location>
        <begin position="584"/>
        <end position="601"/>
    </location>
</feature>
<dbReference type="InterPro" id="IPR017852">
    <property type="entry name" value="GPI_EtnP_transferase_1_C"/>
</dbReference>
<dbReference type="EMBL" id="JAPMOS010000015">
    <property type="protein sequence ID" value="KAJ4460026.1"/>
    <property type="molecule type" value="Genomic_DNA"/>
</dbReference>
<feature type="transmembrane region" description="Helical" evidence="12">
    <location>
        <begin position="560"/>
        <end position="578"/>
    </location>
</feature>
<feature type="transmembrane region" description="Helical" evidence="12">
    <location>
        <begin position="919"/>
        <end position="940"/>
    </location>
</feature>
<dbReference type="InterPro" id="IPR002591">
    <property type="entry name" value="Phosphodiest/P_Trfase"/>
</dbReference>
<comment type="subcellular location">
    <subcellularLocation>
        <location evidence="1 12">Endoplasmic reticulum membrane</location>
        <topology evidence="1 12">Multi-pass membrane protein</topology>
    </subcellularLocation>
</comment>
<evidence type="ECO:0000256" key="9">
    <source>
        <dbReference type="ARBA" id="ARBA00022989"/>
    </source>
</evidence>
<evidence type="ECO:0000256" key="4">
    <source>
        <dbReference type="ARBA" id="ARBA00020831"/>
    </source>
</evidence>
<feature type="transmembrane region" description="Helical" evidence="12">
    <location>
        <begin position="885"/>
        <end position="907"/>
    </location>
</feature>
<dbReference type="Proteomes" id="UP001141327">
    <property type="component" value="Unassembled WGS sequence"/>
</dbReference>
<proteinExistence type="inferred from homology"/>
<feature type="transmembrane region" description="Helical" evidence="12">
    <location>
        <begin position="466"/>
        <end position="486"/>
    </location>
</feature>
<feature type="transmembrane region" description="Helical" evidence="12">
    <location>
        <begin position="613"/>
        <end position="630"/>
    </location>
</feature>
<name>A0ABQ8UNJ2_9EUKA</name>
<keyword evidence="15" id="KW-1185">Reference proteome</keyword>
<comment type="function">
    <text evidence="12">Ethanolamine phosphate transferase involved in glycosylphosphatidylinositol-anchor biosynthesis. Transfers ethanolamine phosphate to the first alpha-1,4-linked mannose of the glycosylphosphatidylinositol precursor of GPI-anchor.</text>
</comment>
<keyword evidence="11" id="KW-0325">Glycoprotein</keyword>
<evidence type="ECO:0000256" key="11">
    <source>
        <dbReference type="ARBA" id="ARBA00023180"/>
    </source>
</evidence>
<dbReference type="CDD" id="cd16020">
    <property type="entry name" value="GPI_EPT_1"/>
    <property type="match status" value="1"/>
</dbReference>
<feature type="domain" description="GPI ethanolamine phosphate transferase 1 C-terminal" evidence="13">
    <location>
        <begin position="454"/>
        <end position="912"/>
    </location>
</feature>
<feature type="transmembrane region" description="Helical" evidence="12">
    <location>
        <begin position="507"/>
        <end position="523"/>
    </location>
</feature>
<evidence type="ECO:0000259" key="13">
    <source>
        <dbReference type="Pfam" id="PF04987"/>
    </source>
</evidence>
<reference evidence="14" key="1">
    <citation type="journal article" date="2022" name="bioRxiv">
        <title>Genomics of Preaxostyla Flagellates Illuminates Evolutionary Transitions and the Path Towards Mitochondrial Loss.</title>
        <authorList>
            <person name="Novak L.V.F."/>
            <person name="Treitli S.C."/>
            <person name="Pyrih J."/>
            <person name="Halakuc P."/>
            <person name="Pipaliya S.V."/>
            <person name="Vacek V."/>
            <person name="Brzon O."/>
            <person name="Soukal P."/>
            <person name="Eme L."/>
            <person name="Dacks J.B."/>
            <person name="Karnkowska A."/>
            <person name="Elias M."/>
            <person name="Hampl V."/>
        </authorList>
    </citation>
    <scope>NUCLEOTIDE SEQUENCE</scope>
    <source>
        <strain evidence="14">RCP-MX</strain>
    </source>
</reference>
<keyword evidence="10 12" id="KW-0472">Membrane</keyword>
<evidence type="ECO:0000256" key="10">
    <source>
        <dbReference type="ARBA" id="ARBA00023136"/>
    </source>
</evidence>
<dbReference type="Pfam" id="PF04987">
    <property type="entry name" value="PigN"/>
    <property type="match status" value="1"/>
</dbReference>
<protein>
    <recommendedName>
        <fullName evidence="4 12">GPI ethanolamine phosphate transferase 1</fullName>
        <ecNumber evidence="12">2.-.-.-</ecNumber>
    </recommendedName>
</protein>
<dbReference type="InterPro" id="IPR007070">
    <property type="entry name" value="GPI_EtnP_transferase_1"/>
</dbReference>
<dbReference type="InterPro" id="IPR017850">
    <property type="entry name" value="Alkaline_phosphatase_core_sf"/>
</dbReference>
<feature type="transmembrane region" description="Helical" evidence="12">
    <location>
        <begin position="636"/>
        <end position="654"/>
    </location>
</feature>
<dbReference type="GO" id="GO:0016740">
    <property type="term" value="F:transferase activity"/>
    <property type="evidence" value="ECO:0007669"/>
    <property type="project" value="UniProtKB-KW"/>
</dbReference>
<keyword evidence="6 12" id="KW-0808">Transferase</keyword>
<dbReference type="Gene3D" id="3.40.720.10">
    <property type="entry name" value="Alkaline Phosphatase, subunit A"/>
    <property type="match status" value="1"/>
</dbReference>
<evidence type="ECO:0000256" key="8">
    <source>
        <dbReference type="ARBA" id="ARBA00022824"/>
    </source>
</evidence>
<evidence type="ECO:0000256" key="1">
    <source>
        <dbReference type="ARBA" id="ARBA00004477"/>
    </source>
</evidence>
<keyword evidence="5 12" id="KW-0337">GPI-anchor biosynthesis</keyword>
<evidence type="ECO:0000256" key="5">
    <source>
        <dbReference type="ARBA" id="ARBA00022502"/>
    </source>
</evidence>
<sequence>MRTSVVLLGLAFHIAFIYSIFDIYFTSPLVHGVPPVPVQINPPAQRLVFIVGDACRADKLFELDQVTHKSHTPFLRSIIDPKSPPPNFATHVHLRGSWGISHTRVPTESRPGHVAMFSGFYEDVAAVTKGWKANPCEFDSVFNRSTHSWGFGSPDVVPMFTHGVPQMRDFCYTPEFENWHENAWLTDEWVFQRMEELFQNATRDPVLNENLHKPGIIFFLHLLGLDTTGHVKRPNSPEYGEHLHYVDGQIQLLIAMMDRFYGEANAQTAYIFTGDHGMSNKGAHGDGDPDCTRTPLILWGAGARDPRLIADPEQQRRVHEDLVATHGWPTPDRFELRHTDRQDINQADMSLLISALLGHSPPVNSVGVLPRAHLDMPPADRARMAHANAQAVVAQYRHKAAQRLGAHRVARLFRPFPEEAALGQAMSHIGRLLAEGQHEQAEEASLQVVAMALRGLSYMQTYDRLVLFPVIALASLGWVLLLLSHVMGWPAGATAATEAEPLARRSLVFAALTAVPAAGYLVATGAPLIHYAYVAFPVLFWTMLVQRFPIRLLGGSGREPGALLSVGVLLLLPVLVLAYHHRELFALLFLALSLWPLLLPLDRRALPLRTRLLWTGSCLALAGCALAPIDLGERPLLRRAGAVLMVVVALATAWRRSLRAHALDVATVLLAAANMACAPLLPALVMHSISWLLLGSVWLRFFLVQPLRTRLWHAASPPRERRLLSMGLSFGGVLLLLGVNFEGLFYLAFMGACFAWLRVEQALEAASPITRPATAGPGGRWVAARLLPRDLWSALVFLCLFHISFFGTGNVASLSSFDVTSTLRFVSVFAPFTMAVLLVTKLLLPFSLIAAVLCAVVRGWRFVYREPRGALLPTECARTGPAATTGMLFATVLLQGDLMALGFFFMVRDTGSWLEIGLGISHFVIANCMALAAVGLYFLADRVLLA</sequence>
<organism evidence="14 15">
    <name type="scientific">Paratrimastix pyriformis</name>
    <dbReference type="NCBI Taxonomy" id="342808"/>
    <lineage>
        <taxon>Eukaryota</taxon>
        <taxon>Metamonada</taxon>
        <taxon>Preaxostyla</taxon>
        <taxon>Paratrimastigidae</taxon>
        <taxon>Paratrimastix</taxon>
    </lineage>
</organism>
<gene>
    <name evidence="14" type="ORF">PAPYR_3741</name>
</gene>
<evidence type="ECO:0000256" key="3">
    <source>
        <dbReference type="ARBA" id="ARBA00008400"/>
    </source>
</evidence>
<evidence type="ECO:0000256" key="2">
    <source>
        <dbReference type="ARBA" id="ARBA00004687"/>
    </source>
</evidence>
<keyword evidence="9 12" id="KW-1133">Transmembrane helix</keyword>
<dbReference type="PANTHER" id="PTHR12250:SF0">
    <property type="entry name" value="GPI ETHANOLAMINE PHOSPHATE TRANSFERASE 1"/>
    <property type="match status" value="1"/>
</dbReference>
<keyword evidence="7 12" id="KW-0812">Transmembrane</keyword>
<feature type="transmembrane region" description="Helical" evidence="12">
    <location>
        <begin position="661"/>
        <end position="682"/>
    </location>
</feature>
<feature type="transmembrane region" description="Helical" evidence="12">
    <location>
        <begin position="529"/>
        <end position="548"/>
    </location>
</feature>
<evidence type="ECO:0000256" key="7">
    <source>
        <dbReference type="ARBA" id="ARBA00022692"/>
    </source>
</evidence>
<accession>A0ABQ8UNJ2</accession>
<dbReference type="PANTHER" id="PTHR12250">
    <property type="entry name" value="PHOSPHATIDYLINOSITOL GLYCAN, CLASS N"/>
    <property type="match status" value="1"/>
</dbReference>
<evidence type="ECO:0000313" key="14">
    <source>
        <dbReference type="EMBL" id="KAJ4460026.1"/>
    </source>
</evidence>
<dbReference type="EC" id="2.-.-.-" evidence="12"/>
<dbReference type="InterPro" id="IPR037671">
    <property type="entry name" value="PIGN_N"/>
</dbReference>
<evidence type="ECO:0000313" key="15">
    <source>
        <dbReference type="Proteomes" id="UP001141327"/>
    </source>
</evidence>
<keyword evidence="8 12" id="KW-0256">Endoplasmic reticulum</keyword>